<dbReference type="EnsemblMetazoa" id="XM_038208936.1">
    <property type="protein sequence ID" value="XP_038064864.1"/>
    <property type="gene ID" value="LOC119735231"/>
</dbReference>
<proteinExistence type="inferred from homology"/>
<evidence type="ECO:0000256" key="5">
    <source>
        <dbReference type="SAM" id="Coils"/>
    </source>
</evidence>
<evidence type="ECO:0008006" key="9">
    <source>
        <dbReference type="Google" id="ProtNLM"/>
    </source>
</evidence>
<dbReference type="PANTHER" id="PTHR31344:SF0">
    <property type="entry name" value="NUCLEAR PORE COMPLEX PROTEIN NUP205"/>
    <property type="match status" value="1"/>
</dbReference>
<evidence type="ECO:0000313" key="7">
    <source>
        <dbReference type="EnsemblMetazoa" id="XP_038064864.1"/>
    </source>
</evidence>
<keyword evidence="3" id="KW-0813">Transport</keyword>
<organism evidence="7 8">
    <name type="scientific">Patiria miniata</name>
    <name type="common">Bat star</name>
    <name type="synonym">Asterina miniata</name>
    <dbReference type="NCBI Taxonomy" id="46514"/>
    <lineage>
        <taxon>Eukaryota</taxon>
        <taxon>Metazoa</taxon>
        <taxon>Echinodermata</taxon>
        <taxon>Eleutherozoa</taxon>
        <taxon>Asterozoa</taxon>
        <taxon>Asteroidea</taxon>
        <taxon>Valvatacea</taxon>
        <taxon>Valvatida</taxon>
        <taxon>Asterinidae</taxon>
        <taxon>Patiria</taxon>
    </lineage>
</organism>
<comment type="similarity">
    <text evidence="2">Belongs to the NUP186/NUP192/NUP205 family.</text>
</comment>
<dbReference type="OrthoDB" id="2019644at2759"/>
<dbReference type="GO" id="GO:0006999">
    <property type="term" value="P:nuclear pore organization"/>
    <property type="evidence" value="ECO:0007669"/>
    <property type="project" value="TreeGrafter"/>
</dbReference>
<evidence type="ECO:0000256" key="3">
    <source>
        <dbReference type="ARBA" id="ARBA00022448"/>
    </source>
</evidence>
<evidence type="ECO:0000256" key="6">
    <source>
        <dbReference type="SAM" id="MobiDB-lite"/>
    </source>
</evidence>
<dbReference type="Pfam" id="PF11894">
    <property type="entry name" value="Nup192"/>
    <property type="match status" value="1"/>
</dbReference>
<feature type="compositionally biased region" description="Acidic residues" evidence="6">
    <location>
        <begin position="444"/>
        <end position="463"/>
    </location>
</feature>
<feature type="coiled-coil region" evidence="5">
    <location>
        <begin position="1349"/>
        <end position="1383"/>
    </location>
</feature>
<dbReference type="GO" id="GO:0017056">
    <property type="term" value="F:structural constituent of nuclear pore"/>
    <property type="evidence" value="ECO:0007669"/>
    <property type="project" value="TreeGrafter"/>
</dbReference>
<sequence length="1546" mass="172372">MGSPWKTLGAALHCETPEFGTGCGGSSNTVSWDHFFMSINRYYTTLRQEATSSPHPEVGQAHSMHRYSVTKGITPQEMEGLLAVLRLTQVTAKWDENARIALCENQSWLPIVLLLGLLSCSVPPKLKGQCLRTLATLAQSPEVGATLWQSLEVSQVIPTVALPGSPASGIPVELDEIESSNEEYPLTCGFLELMNSLMDLPIPAMLGAGYRAPGFDPYLEFLRDTVFLKYRWRAYRDPGEKWEVAAGVTEIFCKLLQDYEPQPQDFVDHPVEIQGGGISVANKPPGYHLMVHMLNDNAMLRLILQIIDEVTHTLDQYRTGIPGKPHMEKCALMCLQMVQLTLEKQNAFVDLVRVQGSGVMVSTMDELLMAINPRSETADHLVNIAKFVTHGDTHPKHALASTRILYSTVRASNMQPEIVGLFTAKQDVRRNLLRGFVDCLETDDPEDSSADALPAEDESLEGDDTAKVRSATRLYILRLLLYSLEQPSPNLAHFLLGYEYRKPASKTNLQEPGVLGSPRTCLHSILNILSLDRGAQARSGPLAIHAMPQLAELAYEMIYRLCANRETSDPTMRYLRASQDFFYSQLRHLPFNAGNVEERLLLNQQSWLMKAVATEIRLTSVNRQRSHIQRLLRLLLEDSPSLLFGDEEADERGVGDVSLITEHGALGMSTMHQAGQSRVTGTQVRRKILTLLDSIDFVQDLPPHLRLEYIDPVNIEKMIAAFELPAERGVASLCDVRQLHRFLMANLNNLQGASAIGQRPIVMQEIEAVLHNVTKRNSFCQGLAAKRHNFDAWRQVAEVVLTSCPAEVLPPALKQKVVIELLQELLSKVCDEEVTPDLASPVGGVLLTLMTSLRECILSDQTESIPQLLSAQYVRALDGSVVTTGGAGAGLGGEGHAPLRGLGVEVVSLTAILKELLKFIMISGGGQQRTRANLYGALLNYLQIPRKPREIPTLQDGATVLNSALLDEYETITTANLATMREYGEGVMELVCRDASDGHGVGRMLALSVIDTIVGIDKRGDWLAFLSSKGYLRHLVENLSQEDQSLQESLQPTPEPLRALFIYESQMSLLQKIALNPVGAQALLRAGLMGRLSSCRFLDLRPEHSTQSRLRIASTSLEPVDIESFIPSVMQRYRQLLFPMLRLCMAILTSLGSQHKEAATQVLHFVVSHSDVFTAILREQYGELHLESLQELALTTSVICTVAADITYYDLPTEPHTPNHIPIQTHLSRIHRQIMALVPRFCSLDRWLRELKRLDTAMPEGSEAPEPAAHRNEIRQVLLEISRNVIGYCKNIVAQSGATAKDSQILFTASLQEATARDYQRIEGVHLSSLDLTKPPSMGIMVRHLRQAASEFEATMDRHQQHLHKLKNVADLSAEELKELIQTISGPTTEKLLPSHRLQLATRKLADIVRQKADELALLYYMIECSMFLVWRHLEFYLLYCQTSKDSLLHKMSLPRQQPRNLADPNRFLLDGGGDDPSHTPISPVLLGITDDDIKQLRVDANSCLSDMLLKRTRDIESQFIRGQSRYTFISVLVRRIKRLLTLGTH</sequence>
<dbReference type="PANTHER" id="PTHR31344">
    <property type="entry name" value="NUCLEAR PORE COMPLEX PROTEIN NUP205"/>
    <property type="match status" value="1"/>
</dbReference>
<accession>A0A914AN60</accession>
<dbReference type="RefSeq" id="XP_038064864.1">
    <property type="nucleotide sequence ID" value="XM_038208936.1"/>
</dbReference>
<evidence type="ECO:0000256" key="1">
    <source>
        <dbReference type="ARBA" id="ARBA00004123"/>
    </source>
</evidence>
<comment type="subcellular location">
    <subcellularLocation>
        <location evidence="1">Nucleus</location>
    </subcellularLocation>
</comment>
<dbReference type="InterPro" id="IPR021827">
    <property type="entry name" value="Nup186/Nup192/Nup205"/>
</dbReference>
<dbReference type="Proteomes" id="UP000887568">
    <property type="component" value="Unplaced"/>
</dbReference>
<keyword evidence="4" id="KW-0539">Nucleus</keyword>
<name>A0A914AN60_PATMI</name>
<evidence type="ECO:0000256" key="4">
    <source>
        <dbReference type="ARBA" id="ARBA00023242"/>
    </source>
</evidence>
<evidence type="ECO:0000256" key="2">
    <source>
        <dbReference type="ARBA" id="ARBA00005892"/>
    </source>
</evidence>
<keyword evidence="8" id="KW-1185">Reference proteome</keyword>
<dbReference type="CTD" id="23165"/>
<reference evidence="7" key="1">
    <citation type="submission" date="2022-11" db="UniProtKB">
        <authorList>
            <consortium name="EnsemblMetazoa"/>
        </authorList>
    </citation>
    <scope>IDENTIFICATION</scope>
</reference>
<protein>
    <recommendedName>
        <fullName evidence="9">Nuclear pore complex protein Nup205</fullName>
    </recommendedName>
</protein>
<feature type="region of interest" description="Disordered" evidence="6">
    <location>
        <begin position="444"/>
        <end position="464"/>
    </location>
</feature>
<keyword evidence="5" id="KW-0175">Coiled coil</keyword>
<dbReference type="GeneID" id="119735231"/>
<dbReference type="OMA" id="MTCFLSH"/>
<dbReference type="GO" id="GO:0044611">
    <property type="term" value="C:nuclear pore inner ring"/>
    <property type="evidence" value="ECO:0007669"/>
    <property type="project" value="TreeGrafter"/>
</dbReference>
<evidence type="ECO:0000313" key="8">
    <source>
        <dbReference type="Proteomes" id="UP000887568"/>
    </source>
</evidence>